<evidence type="ECO:0000313" key="3">
    <source>
        <dbReference type="Proteomes" id="UP000054097"/>
    </source>
</evidence>
<feature type="domain" description="DUF427" evidence="1">
    <location>
        <begin position="2"/>
        <end position="89"/>
    </location>
</feature>
<organism evidence="2 3">
    <name type="scientific">Serendipita vermifera MAFF 305830</name>
    <dbReference type="NCBI Taxonomy" id="933852"/>
    <lineage>
        <taxon>Eukaryota</taxon>
        <taxon>Fungi</taxon>
        <taxon>Dikarya</taxon>
        <taxon>Basidiomycota</taxon>
        <taxon>Agaricomycotina</taxon>
        <taxon>Agaricomycetes</taxon>
        <taxon>Sebacinales</taxon>
        <taxon>Serendipitaceae</taxon>
        <taxon>Serendipita</taxon>
    </lineage>
</organism>
<sequence>MVKVLYNDVVIAESDTKPTVVEGNYYFPPSAIKKEYFTDSNTQSILIDPSEASYYGLKVGETSISDAAWYYPTPKDAASNIKDHVAFYKNKVVIQE</sequence>
<evidence type="ECO:0000259" key="1">
    <source>
        <dbReference type="Pfam" id="PF04248"/>
    </source>
</evidence>
<keyword evidence="3" id="KW-1185">Reference proteome</keyword>
<dbReference type="InterPro" id="IPR038694">
    <property type="entry name" value="DUF427_sf"/>
</dbReference>
<dbReference type="STRING" id="933852.A0A0C3AZY3"/>
<dbReference type="Pfam" id="PF04248">
    <property type="entry name" value="NTP_transf_9"/>
    <property type="match status" value="1"/>
</dbReference>
<dbReference type="InterPro" id="IPR007361">
    <property type="entry name" value="DUF427"/>
</dbReference>
<dbReference type="OrthoDB" id="18996at2759"/>
<dbReference type="PANTHER" id="PTHR34310">
    <property type="entry name" value="DUF427 DOMAIN PROTEIN (AFU_ORTHOLOGUE AFUA_3G02220)"/>
    <property type="match status" value="1"/>
</dbReference>
<protein>
    <recommendedName>
        <fullName evidence="1">DUF427 domain-containing protein</fullName>
    </recommendedName>
</protein>
<dbReference type="Proteomes" id="UP000054097">
    <property type="component" value="Unassembled WGS sequence"/>
</dbReference>
<dbReference type="HOGENOM" id="CLU_126578_1_2_1"/>
<reference evidence="3" key="2">
    <citation type="submission" date="2015-01" db="EMBL/GenBank/DDBJ databases">
        <title>Evolutionary Origins and Diversification of the Mycorrhizal Mutualists.</title>
        <authorList>
            <consortium name="DOE Joint Genome Institute"/>
            <consortium name="Mycorrhizal Genomics Consortium"/>
            <person name="Kohler A."/>
            <person name="Kuo A."/>
            <person name="Nagy L.G."/>
            <person name="Floudas D."/>
            <person name="Copeland A."/>
            <person name="Barry K.W."/>
            <person name="Cichocki N."/>
            <person name="Veneault-Fourrey C."/>
            <person name="LaButti K."/>
            <person name="Lindquist E.A."/>
            <person name="Lipzen A."/>
            <person name="Lundell T."/>
            <person name="Morin E."/>
            <person name="Murat C."/>
            <person name="Riley R."/>
            <person name="Ohm R."/>
            <person name="Sun H."/>
            <person name="Tunlid A."/>
            <person name="Henrissat B."/>
            <person name="Grigoriev I.V."/>
            <person name="Hibbett D.S."/>
            <person name="Martin F."/>
        </authorList>
    </citation>
    <scope>NUCLEOTIDE SEQUENCE [LARGE SCALE GENOMIC DNA]</scope>
    <source>
        <strain evidence="3">MAFF 305830</strain>
    </source>
</reference>
<evidence type="ECO:0000313" key="2">
    <source>
        <dbReference type="EMBL" id="KIM30070.1"/>
    </source>
</evidence>
<dbReference type="PANTHER" id="PTHR34310:SF5">
    <property type="entry name" value="DUF427 DOMAIN PROTEIN (AFU_ORTHOLOGUE AFUA_3G02220)"/>
    <property type="match status" value="1"/>
</dbReference>
<name>A0A0C3AZY3_SERVB</name>
<dbReference type="EMBL" id="KN824286">
    <property type="protein sequence ID" value="KIM30070.1"/>
    <property type="molecule type" value="Genomic_DNA"/>
</dbReference>
<reference evidence="2 3" key="1">
    <citation type="submission" date="2014-04" db="EMBL/GenBank/DDBJ databases">
        <authorList>
            <consortium name="DOE Joint Genome Institute"/>
            <person name="Kuo A."/>
            <person name="Zuccaro A."/>
            <person name="Kohler A."/>
            <person name="Nagy L.G."/>
            <person name="Floudas D."/>
            <person name="Copeland A."/>
            <person name="Barry K.W."/>
            <person name="Cichocki N."/>
            <person name="Veneault-Fourrey C."/>
            <person name="LaButti K."/>
            <person name="Lindquist E.A."/>
            <person name="Lipzen A."/>
            <person name="Lundell T."/>
            <person name="Morin E."/>
            <person name="Murat C."/>
            <person name="Sun H."/>
            <person name="Tunlid A."/>
            <person name="Henrissat B."/>
            <person name="Grigoriev I.V."/>
            <person name="Hibbett D.S."/>
            <person name="Martin F."/>
            <person name="Nordberg H.P."/>
            <person name="Cantor M.N."/>
            <person name="Hua S.X."/>
        </authorList>
    </citation>
    <scope>NUCLEOTIDE SEQUENCE [LARGE SCALE GENOMIC DNA]</scope>
    <source>
        <strain evidence="2 3">MAFF 305830</strain>
    </source>
</reference>
<accession>A0A0C3AZY3</accession>
<proteinExistence type="predicted"/>
<dbReference type="Gene3D" id="2.170.150.40">
    <property type="entry name" value="Domain of unknown function (DUF427)"/>
    <property type="match status" value="1"/>
</dbReference>
<gene>
    <name evidence="2" type="ORF">M408DRAFT_328476</name>
</gene>
<dbReference type="AlphaFoldDB" id="A0A0C3AZY3"/>